<dbReference type="Pfam" id="PF07730">
    <property type="entry name" value="HisKA_3"/>
    <property type="match status" value="1"/>
</dbReference>
<organism evidence="13 14">
    <name type="scientific">Candidatus Phosphoribacter hodrii</name>
    <dbReference type="NCBI Taxonomy" id="2953743"/>
    <lineage>
        <taxon>Bacteria</taxon>
        <taxon>Bacillati</taxon>
        <taxon>Actinomycetota</taxon>
        <taxon>Actinomycetes</taxon>
        <taxon>Micrococcales</taxon>
        <taxon>Dermatophilaceae</taxon>
        <taxon>Candidatus Phosphoribacter</taxon>
    </lineage>
</organism>
<evidence type="ECO:0000256" key="6">
    <source>
        <dbReference type="ARBA" id="ARBA00022777"/>
    </source>
</evidence>
<dbReference type="InterPro" id="IPR050482">
    <property type="entry name" value="Sensor_HK_TwoCompSys"/>
</dbReference>
<dbReference type="Pfam" id="PF02518">
    <property type="entry name" value="HATPase_c"/>
    <property type="match status" value="1"/>
</dbReference>
<accession>A0A9D7TBT0</accession>
<name>A0A9D7TBT0_9MICO</name>
<sequence length="425" mass="44072">MATTRHTEGQQPAGAIGLRYRGIRPGYAVLHVATGGLIGIFAFTALITLASLAVGLLPTVIGAVVCAFLLVGFNTGLAALHRSRMRAFLGLHIVAPTPPNRHGWAGLLQVLTRAAFWKSLAYNAIVGLVLFILGTVLLAFLAIGVILATGTVTPLPVPMPPLWPDQGHSPVATVTGFALAVGAILLVPYVARAVAYGDGLVAVALLGRTPSDELAEQVVHLAQTRTDTVDAADAERRRIERDLHDGTQQRLTALAMNLGVARATLPDLSPPAQAALEEAHAEAKAALVELRGIVRGLHPAVLDDRGLDAALSGLAARSPVPVSLDVHVPGRLPRPVEAVAYFVVSEALTNVVKHSGASRAQVVARVDGGTLRLRIVDDGAGGADDSRGTGLTGLRQRVASVDGTLTVESPLGGPTVLEAWIPCGS</sequence>
<dbReference type="GO" id="GO:0016020">
    <property type="term" value="C:membrane"/>
    <property type="evidence" value="ECO:0007669"/>
    <property type="project" value="InterPro"/>
</dbReference>
<evidence type="ECO:0000256" key="4">
    <source>
        <dbReference type="ARBA" id="ARBA00022679"/>
    </source>
</evidence>
<dbReference type="GO" id="GO:0005524">
    <property type="term" value="F:ATP binding"/>
    <property type="evidence" value="ECO:0007669"/>
    <property type="project" value="UniProtKB-KW"/>
</dbReference>
<keyword evidence="9" id="KW-0472">Membrane</keyword>
<reference evidence="13" key="1">
    <citation type="submission" date="2020-10" db="EMBL/GenBank/DDBJ databases">
        <title>Connecting structure to function with the recovery of over 1000 high-quality activated sludge metagenome-assembled genomes encoding full-length rRNA genes using long-read sequencing.</title>
        <authorList>
            <person name="Singleton C.M."/>
            <person name="Petriglieri F."/>
            <person name="Kristensen J.M."/>
            <person name="Kirkegaard R.H."/>
            <person name="Michaelsen T.Y."/>
            <person name="Andersen M.H."/>
            <person name="Karst S.M."/>
            <person name="Dueholm M.S."/>
            <person name="Nielsen P.H."/>
            <person name="Albertsen M."/>
        </authorList>
    </citation>
    <scope>NUCLEOTIDE SEQUENCE</scope>
    <source>
        <strain evidence="13">Ribe_18-Q3-R11-54_MAXAC.001</strain>
    </source>
</reference>
<feature type="transmembrane region" description="Helical" evidence="9">
    <location>
        <begin position="28"/>
        <end position="54"/>
    </location>
</feature>
<feature type="domain" description="Histidine kinase/HSP90-like ATPase" evidence="10">
    <location>
        <begin position="341"/>
        <end position="422"/>
    </location>
</feature>
<keyword evidence="6 13" id="KW-0418">Kinase</keyword>
<evidence type="ECO:0000256" key="5">
    <source>
        <dbReference type="ARBA" id="ARBA00022741"/>
    </source>
</evidence>
<keyword evidence="3" id="KW-0597">Phosphoprotein</keyword>
<keyword evidence="7" id="KW-0067">ATP-binding</keyword>
<keyword evidence="9" id="KW-0812">Transmembrane</keyword>
<keyword evidence="4" id="KW-0808">Transferase</keyword>
<dbReference type="CDD" id="cd16917">
    <property type="entry name" value="HATPase_UhpB-NarQ-NarX-like"/>
    <property type="match status" value="1"/>
</dbReference>
<dbReference type="SUPFAM" id="SSF55874">
    <property type="entry name" value="ATPase domain of HSP90 chaperone/DNA topoisomerase II/histidine kinase"/>
    <property type="match status" value="1"/>
</dbReference>
<dbReference type="Proteomes" id="UP000886632">
    <property type="component" value="Unassembled WGS sequence"/>
</dbReference>
<evidence type="ECO:0000256" key="8">
    <source>
        <dbReference type="ARBA" id="ARBA00023012"/>
    </source>
</evidence>
<dbReference type="Gene3D" id="1.20.5.1930">
    <property type="match status" value="1"/>
</dbReference>
<evidence type="ECO:0000256" key="3">
    <source>
        <dbReference type="ARBA" id="ARBA00022553"/>
    </source>
</evidence>
<dbReference type="EC" id="2.7.13.3" evidence="2"/>
<evidence type="ECO:0000256" key="9">
    <source>
        <dbReference type="SAM" id="Phobius"/>
    </source>
</evidence>
<keyword evidence="9" id="KW-1133">Transmembrane helix</keyword>
<dbReference type="PANTHER" id="PTHR24421">
    <property type="entry name" value="NITRATE/NITRITE SENSOR PROTEIN NARX-RELATED"/>
    <property type="match status" value="1"/>
</dbReference>
<dbReference type="InterPro" id="IPR011712">
    <property type="entry name" value="Sig_transdc_His_kin_sub3_dim/P"/>
</dbReference>
<dbReference type="InterPro" id="IPR036890">
    <property type="entry name" value="HATPase_C_sf"/>
</dbReference>
<feature type="transmembrane region" description="Helical" evidence="9">
    <location>
        <begin position="60"/>
        <end position="80"/>
    </location>
</feature>
<evidence type="ECO:0000313" key="14">
    <source>
        <dbReference type="Proteomes" id="UP000886632"/>
    </source>
</evidence>
<proteinExistence type="predicted"/>
<evidence type="ECO:0000256" key="2">
    <source>
        <dbReference type="ARBA" id="ARBA00012438"/>
    </source>
</evidence>
<evidence type="ECO:0000256" key="1">
    <source>
        <dbReference type="ARBA" id="ARBA00000085"/>
    </source>
</evidence>
<dbReference type="EMBL" id="JADKGK010000024">
    <property type="protein sequence ID" value="MBL0004962.1"/>
    <property type="molecule type" value="Genomic_DNA"/>
</dbReference>
<dbReference type="InterPro" id="IPR003594">
    <property type="entry name" value="HATPase_dom"/>
</dbReference>
<dbReference type="Gene3D" id="3.30.565.10">
    <property type="entry name" value="Histidine kinase-like ATPase, C-terminal domain"/>
    <property type="match status" value="1"/>
</dbReference>
<feature type="domain" description="Putative sensor" evidence="12">
    <location>
        <begin position="31"/>
        <end position="206"/>
    </location>
</feature>
<feature type="domain" description="Signal transduction histidine kinase subgroup 3 dimerisation and phosphoacceptor" evidence="11">
    <location>
        <begin position="235"/>
        <end position="302"/>
    </location>
</feature>
<protein>
    <recommendedName>
        <fullName evidence="2">histidine kinase</fullName>
        <ecNumber evidence="2">2.7.13.3</ecNumber>
    </recommendedName>
</protein>
<dbReference type="PANTHER" id="PTHR24421:SF10">
    <property type="entry name" value="NITRATE_NITRITE SENSOR PROTEIN NARQ"/>
    <property type="match status" value="1"/>
</dbReference>
<keyword evidence="8" id="KW-0902">Two-component regulatory system</keyword>
<gene>
    <name evidence="13" type="ORF">IPP00_13610</name>
</gene>
<evidence type="ECO:0000259" key="12">
    <source>
        <dbReference type="Pfam" id="PF13796"/>
    </source>
</evidence>
<feature type="transmembrane region" description="Helical" evidence="9">
    <location>
        <begin position="168"/>
        <end position="191"/>
    </location>
</feature>
<dbReference type="AlphaFoldDB" id="A0A9D7TBT0"/>
<feature type="transmembrane region" description="Helical" evidence="9">
    <location>
        <begin position="120"/>
        <end position="148"/>
    </location>
</feature>
<keyword evidence="5" id="KW-0547">Nucleotide-binding</keyword>
<dbReference type="GO" id="GO:0000155">
    <property type="term" value="F:phosphorelay sensor kinase activity"/>
    <property type="evidence" value="ECO:0007669"/>
    <property type="project" value="InterPro"/>
</dbReference>
<evidence type="ECO:0000259" key="10">
    <source>
        <dbReference type="Pfam" id="PF02518"/>
    </source>
</evidence>
<evidence type="ECO:0000256" key="7">
    <source>
        <dbReference type="ARBA" id="ARBA00022840"/>
    </source>
</evidence>
<comment type="caution">
    <text evidence="13">The sequence shown here is derived from an EMBL/GenBank/DDBJ whole genome shotgun (WGS) entry which is preliminary data.</text>
</comment>
<dbReference type="GO" id="GO:0046983">
    <property type="term" value="F:protein dimerization activity"/>
    <property type="evidence" value="ECO:0007669"/>
    <property type="project" value="InterPro"/>
</dbReference>
<dbReference type="InterPro" id="IPR025828">
    <property type="entry name" value="Put_sensor_dom"/>
</dbReference>
<comment type="catalytic activity">
    <reaction evidence="1">
        <text>ATP + protein L-histidine = ADP + protein N-phospho-L-histidine.</text>
        <dbReference type="EC" id="2.7.13.3"/>
    </reaction>
</comment>
<evidence type="ECO:0000313" key="13">
    <source>
        <dbReference type="EMBL" id="MBL0004962.1"/>
    </source>
</evidence>
<evidence type="ECO:0000259" key="11">
    <source>
        <dbReference type="Pfam" id="PF07730"/>
    </source>
</evidence>
<dbReference type="Pfam" id="PF13796">
    <property type="entry name" value="Sensor"/>
    <property type="match status" value="1"/>
</dbReference>